<evidence type="ECO:0000259" key="3">
    <source>
        <dbReference type="PROSITE" id="PS50202"/>
    </source>
</evidence>
<dbReference type="AlphaFoldDB" id="A0A2U1PW16"/>
<dbReference type="GO" id="GO:0005789">
    <property type="term" value="C:endoplasmic reticulum membrane"/>
    <property type="evidence" value="ECO:0007669"/>
    <property type="project" value="InterPro"/>
</dbReference>
<reference evidence="4 5" key="1">
    <citation type="journal article" date="2018" name="Mol. Plant">
        <title>The genome of Artemisia annua provides insight into the evolution of Asteraceae family and artemisinin biosynthesis.</title>
        <authorList>
            <person name="Shen Q."/>
            <person name="Zhang L."/>
            <person name="Liao Z."/>
            <person name="Wang S."/>
            <person name="Yan T."/>
            <person name="Shi P."/>
            <person name="Liu M."/>
            <person name="Fu X."/>
            <person name="Pan Q."/>
            <person name="Wang Y."/>
            <person name="Lv Z."/>
            <person name="Lu X."/>
            <person name="Zhang F."/>
            <person name="Jiang W."/>
            <person name="Ma Y."/>
            <person name="Chen M."/>
            <person name="Hao X."/>
            <person name="Li L."/>
            <person name="Tang Y."/>
            <person name="Lv G."/>
            <person name="Zhou Y."/>
            <person name="Sun X."/>
            <person name="Brodelius P.E."/>
            <person name="Rose J.K.C."/>
            <person name="Tang K."/>
        </authorList>
    </citation>
    <scope>NUCLEOTIDE SEQUENCE [LARGE SCALE GENOMIC DNA]</scope>
    <source>
        <strain evidence="5">cv. Huhao1</strain>
        <tissue evidence="4">Leaf</tissue>
    </source>
</reference>
<evidence type="ECO:0000256" key="2">
    <source>
        <dbReference type="SAM" id="Coils"/>
    </source>
</evidence>
<dbReference type="InterPro" id="IPR008962">
    <property type="entry name" value="PapD-like_sf"/>
</dbReference>
<organism evidence="4 5">
    <name type="scientific">Artemisia annua</name>
    <name type="common">Sweet wormwood</name>
    <dbReference type="NCBI Taxonomy" id="35608"/>
    <lineage>
        <taxon>Eukaryota</taxon>
        <taxon>Viridiplantae</taxon>
        <taxon>Streptophyta</taxon>
        <taxon>Embryophyta</taxon>
        <taxon>Tracheophyta</taxon>
        <taxon>Spermatophyta</taxon>
        <taxon>Magnoliopsida</taxon>
        <taxon>eudicotyledons</taxon>
        <taxon>Gunneridae</taxon>
        <taxon>Pentapetalae</taxon>
        <taxon>asterids</taxon>
        <taxon>campanulids</taxon>
        <taxon>Asterales</taxon>
        <taxon>Asteraceae</taxon>
        <taxon>Asteroideae</taxon>
        <taxon>Anthemideae</taxon>
        <taxon>Artemisiinae</taxon>
        <taxon>Artemisia</taxon>
    </lineage>
</organism>
<dbReference type="Proteomes" id="UP000245207">
    <property type="component" value="Unassembled WGS sequence"/>
</dbReference>
<keyword evidence="5" id="KW-1185">Reference proteome</keyword>
<dbReference type="EMBL" id="PKPP01000669">
    <property type="protein sequence ID" value="PWA89935.1"/>
    <property type="molecule type" value="Genomic_DNA"/>
</dbReference>
<evidence type="ECO:0000313" key="5">
    <source>
        <dbReference type="Proteomes" id="UP000245207"/>
    </source>
</evidence>
<comment type="similarity">
    <text evidence="1">Belongs to the VAMP-associated protein (VAP) (TC 9.B.17) family.</text>
</comment>
<gene>
    <name evidence="4" type="ORF">CTI12_AA105790</name>
</gene>
<comment type="caution">
    <text evidence="4">The sequence shown here is derived from an EMBL/GenBank/DDBJ whole genome shotgun (WGS) entry which is preliminary data.</text>
</comment>
<dbReference type="PANTHER" id="PTHR10809">
    <property type="entry name" value="VESICLE-ASSOCIATED MEMBRANE PROTEIN-ASSOCIATED PROTEIN"/>
    <property type="match status" value="1"/>
</dbReference>
<evidence type="ECO:0000256" key="1">
    <source>
        <dbReference type="ARBA" id="ARBA00008932"/>
    </source>
</evidence>
<keyword evidence="2" id="KW-0175">Coiled coil</keyword>
<feature type="domain" description="MSP" evidence="3">
    <location>
        <begin position="5"/>
        <end position="121"/>
    </location>
</feature>
<dbReference type="OrthoDB" id="264603at2759"/>
<dbReference type="InterPro" id="IPR016763">
    <property type="entry name" value="VAP"/>
</dbReference>
<protein>
    <recommendedName>
        <fullName evidence="3">MSP domain-containing protein</fullName>
    </recommendedName>
</protein>
<dbReference type="InterPro" id="IPR000535">
    <property type="entry name" value="MSP_dom"/>
</dbReference>
<evidence type="ECO:0000313" key="4">
    <source>
        <dbReference type="EMBL" id="PWA89935.1"/>
    </source>
</evidence>
<feature type="coiled-coil region" evidence="2">
    <location>
        <begin position="142"/>
        <end position="169"/>
    </location>
</feature>
<dbReference type="STRING" id="35608.A0A2U1PW16"/>
<name>A0A2U1PW16_ARTAN</name>
<dbReference type="PROSITE" id="PS50202">
    <property type="entry name" value="MSP"/>
    <property type="match status" value="1"/>
</dbReference>
<proteinExistence type="inferred from homology"/>
<dbReference type="GO" id="GO:0090158">
    <property type="term" value="P:endoplasmic reticulum membrane organization"/>
    <property type="evidence" value="ECO:0007669"/>
    <property type="project" value="TreeGrafter"/>
</dbReference>
<accession>A0A2U1PW16</accession>
<dbReference type="SUPFAM" id="SSF49354">
    <property type="entry name" value="PapD-like"/>
    <property type="match status" value="1"/>
</dbReference>
<sequence length="194" mass="22257">MEEDLWEIQPDELRFVFGPEKQISCILKMVNNSNRHIAFKIKVTHPKLFCVRPNRGIVKPHTTTETTITRLAQNDHVISKEGLMIERTFVPEDTSNEDVASIFSSNGNKDIIVSKLKVYTDVIPRTEVGDIESKIEEHDLMLKETQKMVSTLKSEIKELNLRVKKAENSEVSEVKKKKKGSCIFIRCFNNAKLV</sequence>
<dbReference type="GO" id="GO:0005886">
    <property type="term" value="C:plasma membrane"/>
    <property type="evidence" value="ECO:0007669"/>
    <property type="project" value="TreeGrafter"/>
</dbReference>
<dbReference type="InterPro" id="IPR013783">
    <property type="entry name" value="Ig-like_fold"/>
</dbReference>
<dbReference type="PANTHER" id="PTHR10809:SF162">
    <property type="entry name" value="VESICLE-ASSOCIATED PROTEIN 1-1-LIKE"/>
    <property type="match status" value="1"/>
</dbReference>
<dbReference type="Pfam" id="PF00635">
    <property type="entry name" value="Motile_Sperm"/>
    <property type="match status" value="1"/>
</dbReference>
<dbReference type="GO" id="GO:0061817">
    <property type="term" value="P:endoplasmic reticulum-plasma membrane tethering"/>
    <property type="evidence" value="ECO:0007669"/>
    <property type="project" value="TreeGrafter"/>
</dbReference>
<dbReference type="Gene3D" id="2.60.40.10">
    <property type="entry name" value="Immunoglobulins"/>
    <property type="match status" value="1"/>
</dbReference>